<reference evidence="1 2" key="1">
    <citation type="journal article" date="2018" name="Mol. Plant">
        <title>The genome of Artemisia annua provides insight into the evolution of Asteraceae family and artemisinin biosynthesis.</title>
        <authorList>
            <person name="Shen Q."/>
            <person name="Zhang L."/>
            <person name="Liao Z."/>
            <person name="Wang S."/>
            <person name="Yan T."/>
            <person name="Shi P."/>
            <person name="Liu M."/>
            <person name="Fu X."/>
            <person name="Pan Q."/>
            <person name="Wang Y."/>
            <person name="Lv Z."/>
            <person name="Lu X."/>
            <person name="Zhang F."/>
            <person name="Jiang W."/>
            <person name="Ma Y."/>
            <person name="Chen M."/>
            <person name="Hao X."/>
            <person name="Li L."/>
            <person name="Tang Y."/>
            <person name="Lv G."/>
            <person name="Zhou Y."/>
            <person name="Sun X."/>
            <person name="Brodelius P.E."/>
            <person name="Rose J.K.C."/>
            <person name="Tang K."/>
        </authorList>
    </citation>
    <scope>NUCLEOTIDE SEQUENCE [LARGE SCALE GENOMIC DNA]</scope>
    <source>
        <strain evidence="2">cv. Huhao1</strain>
        <tissue evidence="1">Leaf</tissue>
    </source>
</reference>
<dbReference type="AlphaFoldDB" id="A0A2U1LF63"/>
<evidence type="ECO:0000313" key="1">
    <source>
        <dbReference type="EMBL" id="PWA47612.1"/>
    </source>
</evidence>
<comment type="caution">
    <text evidence="1">The sequence shown here is derived from an EMBL/GenBank/DDBJ whole genome shotgun (WGS) entry which is preliminary data.</text>
</comment>
<organism evidence="1 2">
    <name type="scientific">Artemisia annua</name>
    <name type="common">Sweet wormwood</name>
    <dbReference type="NCBI Taxonomy" id="35608"/>
    <lineage>
        <taxon>Eukaryota</taxon>
        <taxon>Viridiplantae</taxon>
        <taxon>Streptophyta</taxon>
        <taxon>Embryophyta</taxon>
        <taxon>Tracheophyta</taxon>
        <taxon>Spermatophyta</taxon>
        <taxon>Magnoliopsida</taxon>
        <taxon>eudicotyledons</taxon>
        <taxon>Gunneridae</taxon>
        <taxon>Pentapetalae</taxon>
        <taxon>asterids</taxon>
        <taxon>campanulids</taxon>
        <taxon>Asterales</taxon>
        <taxon>Asteraceae</taxon>
        <taxon>Asteroideae</taxon>
        <taxon>Anthemideae</taxon>
        <taxon>Artemisiinae</taxon>
        <taxon>Artemisia</taxon>
    </lineage>
</organism>
<protein>
    <submittedName>
        <fullName evidence="1">Tetratricopeptide-like helical</fullName>
    </submittedName>
</protein>
<accession>A0A2U1LF63</accession>
<keyword evidence="2" id="KW-1185">Reference proteome</keyword>
<dbReference type="Proteomes" id="UP000245207">
    <property type="component" value="Unassembled WGS sequence"/>
</dbReference>
<name>A0A2U1LF63_ARTAN</name>
<evidence type="ECO:0000313" key="2">
    <source>
        <dbReference type="Proteomes" id="UP000245207"/>
    </source>
</evidence>
<sequence length="248" mass="27543">MGGMQLYRKQCEKKLAQNAFDRVTSINPSLAYLGQACQLGTKPNEAFDCCLIIVRMLPLLFISFSAVECHYQRCADEQCIRDIKSELDKNSDDLFENNVDGVANRAKMKQQQFSATKVAADAASHANNITIVLASSEDFNCLIEAEHIFSIINWEHQGKVQSFNISRLSLEIPELRMLNKHMTLESVTTARSSNSCGMAISGFVVASLAGCRFFITLSLTRTSISLADNLFDCSISRMMSLMNLTKGI</sequence>
<proteinExistence type="predicted"/>
<gene>
    <name evidence="1" type="ORF">CTI12_AA497140</name>
</gene>
<dbReference type="OrthoDB" id="421075at2759"/>
<dbReference type="EMBL" id="PKPP01009724">
    <property type="protein sequence ID" value="PWA47612.1"/>
    <property type="molecule type" value="Genomic_DNA"/>
</dbReference>